<dbReference type="AlphaFoldDB" id="A0A239D276"/>
<protein>
    <submittedName>
        <fullName evidence="2">Uncharacterized protein</fullName>
    </submittedName>
</protein>
<name>A0A239D276_9ACTN</name>
<feature type="transmembrane region" description="Helical" evidence="1">
    <location>
        <begin position="7"/>
        <end position="27"/>
    </location>
</feature>
<keyword evidence="1" id="KW-1133">Transmembrane helix</keyword>
<evidence type="ECO:0000256" key="1">
    <source>
        <dbReference type="SAM" id="Phobius"/>
    </source>
</evidence>
<proteinExistence type="predicted"/>
<dbReference type="Proteomes" id="UP000198415">
    <property type="component" value="Unassembled WGS sequence"/>
</dbReference>
<evidence type="ECO:0000313" key="2">
    <source>
        <dbReference type="EMBL" id="SNS26407.1"/>
    </source>
</evidence>
<sequence>MRGRKHDLGIGIAALLIINALSIAIVGRTEVVA</sequence>
<accession>A0A239D276</accession>
<keyword evidence="1" id="KW-0812">Transmembrane</keyword>
<reference evidence="2 3" key="1">
    <citation type="submission" date="2017-06" db="EMBL/GenBank/DDBJ databases">
        <authorList>
            <person name="Kim H.J."/>
            <person name="Triplett B.A."/>
        </authorList>
    </citation>
    <scope>NUCLEOTIDE SEQUENCE [LARGE SCALE GENOMIC DNA]</scope>
    <source>
        <strain evidence="2 3">DSM 43151</strain>
    </source>
</reference>
<gene>
    <name evidence="2" type="ORF">SAMN06264365_112222</name>
</gene>
<organism evidence="2 3">
    <name type="scientific">Actinoplanes regularis</name>
    <dbReference type="NCBI Taxonomy" id="52697"/>
    <lineage>
        <taxon>Bacteria</taxon>
        <taxon>Bacillati</taxon>
        <taxon>Actinomycetota</taxon>
        <taxon>Actinomycetes</taxon>
        <taxon>Micromonosporales</taxon>
        <taxon>Micromonosporaceae</taxon>
        <taxon>Actinoplanes</taxon>
    </lineage>
</organism>
<keyword evidence="1" id="KW-0472">Membrane</keyword>
<evidence type="ECO:0000313" key="3">
    <source>
        <dbReference type="Proteomes" id="UP000198415"/>
    </source>
</evidence>
<keyword evidence="3" id="KW-1185">Reference proteome</keyword>
<dbReference type="EMBL" id="FZNR01000012">
    <property type="protein sequence ID" value="SNS26407.1"/>
    <property type="molecule type" value="Genomic_DNA"/>
</dbReference>